<dbReference type="GeneID" id="66102243"/>
<feature type="transmembrane region" description="Helical" evidence="1">
    <location>
        <begin position="42"/>
        <end position="63"/>
    </location>
</feature>
<protein>
    <submittedName>
        <fullName evidence="2">Uncharacterized protein</fullName>
    </submittedName>
</protein>
<accession>A0A9P8ARV6</accession>
<keyword evidence="1" id="KW-0812">Transmembrane</keyword>
<evidence type="ECO:0000313" key="2">
    <source>
        <dbReference type="EMBL" id="KAG7445773.1"/>
    </source>
</evidence>
<evidence type="ECO:0000313" key="3">
    <source>
        <dbReference type="Proteomes" id="UP000812287"/>
    </source>
</evidence>
<dbReference type="AlphaFoldDB" id="A0A9P8ARV6"/>
<comment type="caution">
    <text evidence="2">The sequence shown here is derived from an EMBL/GenBank/DDBJ whole genome shotgun (WGS) entry which is preliminary data.</text>
</comment>
<keyword evidence="1" id="KW-1133">Transmembrane helix</keyword>
<name>A0A9P8ARV6_9AGAR</name>
<feature type="transmembrane region" description="Helical" evidence="1">
    <location>
        <begin position="12"/>
        <end position="30"/>
    </location>
</feature>
<evidence type="ECO:0000256" key="1">
    <source>
        <dbReference type="SAM" id="Phobius"/>
    </source>
</evidence>
<dbReference type="EMBL" id="MU250536">
    <property type="protein sequence ID" value="KAG7445773.1"/>
    <property type="molecule type" value="Genomic_DNA"/>
</dbReference>
<sequence length="69" mass="7944">MVGNTGVEDTDIISLLLFTYTFHRAIVLLYPDPHNLPFYHHLTILYLDSLLAIHPIGMCISWVKEPHKV</sequence>
<keyword evidence="3" id="KW-1185">Reference proteome</keyword>
<dbReference type="RefSeq" id="XP_043039273.1">
    <property type="nucleotide sequence ID" value="XM_043179947.1"/>
</dbReference>
<proteinExistence type="predicted"/>
<keyword evidence="1" id="KW-0472">Membrane</keyword>
<dbReference type="Proteomes" id="UP000812287">
    <property type="component" value="Unassembled WGS sequence"/>
</dbReference>
<gene>
    <name evidence="2" type="ORF">BT62DRAFT_179176</name>
</gene>
<reference evidence="2" key="1">
    <citation type="submission" date="2020-11" db="EMBL/GenBank/DDBJ databases">
        <title>Adaptations for nitrogen fixation in a non-lichenized fungal sporocarp promotes dispersal by wood-feeding termites.</title>
        <authorList>
            <consortium name="DOE Joint Genome Institute"/>
            <person name="Koch R.A."/>
            <person name="Yoon G."/>
            <person name="Arayal U."/>
            <person name="Lail K."/>
            <person name="Amirebrahimi M."/>
            <person name="Labutti K."/>
            <person name="Lipzen A."/>
            <person name="Riley R."/>
            <person name="Barry K."/>
            <person name="Henrissat B."/>
            <person name="Grigoriev I.V."/>
            <person name="Herr J.R."/>
            <person name="Aime M.C."/>
        </authorList>
    </citation>
    <scope>NUCLEOTIDE SEQUENCE</scope>
    <source>
        <strain evidence="2">MCA 3950</strain>
    </source>
</reference>
<organism evidence="2 3">
    <name type="scientific">Guyanagaster necrorhizus</name>
    <dbReference type="NCBI Taxonomy" id="856835"/>
    <lineage>
        <taxon>Eukaryota</taxon>
        <taxon>Fungi</taxon>
        <taxon>Dikarya</taxon>
        <taxon>Basidiomycota</taxon>
        <taxon>Agaricomycotina</taxon>
        <taxon>Agaricomycetes</taxon>
        <taxon>Agaricomycetidae</taxon>
        <taxon>Agaricales</taxon>
        <taxon>Marasmiineae</taxon>
        <taxon>Physalacriaceae</taxon>
        <taxon>Guyanagaster</taxon>
    </lineage>
</organism>